<comment type="cofactor">
    <cofactor evidence="1">
        <name>NAD(+)</name>
        <dbReference type="ChEBI" id="CHEBI:57540"/>
    </cofactor>
</comment>
<gene>
    <name evidence="8" type="primary">aroB</name>
    <name evidence="8" type="ORF">GCM10007207_26630</name>
</gene>
<dbReference type="SUPFAM" id="SSF56796">
    <property type="entry name" value="Dehydroquinate synthase-like"/>
    <property type="match status" value="1"/>
</dbReference>
<sequence>MMTANRNVSIRAKQIVSYDIALCSTTAETITRIVDHSSGHRLIFVDEGLPPQHRDEFLNQLTAAGVTFTVRSVPGDEENKTLPNVLDVVKAMNECGVKRRSAPSVVIGGGVALDIVGFAASLYRRGVPYIRVPTTLLSMVDVSVAAKTAANHLGYRNRIGTFHPASLTLVNMDYLGTLPRRHVANGSGEIFKLAVIKDAKLFDLIEAYSFSLAKSPDDIFEREKEAIGEIIFRSIAGMAEELEPNLWEGNLERVVDYGHTFSPLVEMTHIAELLHGEAVALDCLFSAIISYHRGTLSRRALERLFQVAYRLDLPVFHHGFQNIALLIDAIADSAIHRDGKQNAPLMSGIGSAYFVNDIDETEIMRAAEAMKCIHEQRLHEKTELVGGV</sequence>
<organism evidence="8 9">
    <name type="scientific">Asaia siamensis</name>
    <dbReference type="NCBI Taxonomy" id="110479"/>
    <lineage>
        <taxon>Bacteria</taxon>
        <taxon>Pseudomonadati</taxon>
        <taxon>Pseudomonadota</taxon>
        <taxon>Alphaproteobacteria</taxon>
        <taxon>Acetobacterales</taxon>
        <taxon>Acetobacteraceae</taxon>
        <taxon>Asaia</taxon>
    </lineage>
</organism>
<evidence type="ECO:0000256" key="4">
    <source>
        <dbReference type="ARBA" id="ARBA00023027"/>
    </source>
</evidence>
<keyword evidence="2" id="KW-0479">Metal-binding</keyword>
<keyword evidence="3" id="KW-0547">Nucleotide-binding</keyword>
<dbReference type="PANTHER" id="PTHR43622">
    <property type="entry name" value="3-DEHYDROQUINATE SYNTHASE"/>
    <property type="match status" value="1"/>
</dbReference>
<dbReference type="Pfam" id="PF01761">
    <property type="entry name" value="DHQ_synthase"/>
    <property type="match status" value="1"/>
</dbReference>
<proteinExistence type="predicted"/>
<evidence type="ECO:0000313" key="8">
    <source>
        <dbReference type="EMBL" id="GGC39838.1"/>
    </source>
</evidence>
<evidence type="ECO:0000256" key="2">
    <source>
        <dbReference type="ARBA" id="ARBA00022723"/>
    </source>
</evidence>
<evidence type="ECO:0000259" key="6">
    <source>
        <dbReference type="Pfam" id="PF01761"/>
    </source>
</evidence>
<dbReference type="Proteomes" id="UP000637769">
    <property type="component" value="Unassembled WGS sequence"/>
</dbReference>
<feature type="domain" description="3-dehydroquinate synthase N-terminal" evidence="6">
    <location>
        <begin position="73"/>
        <end position="184"/>
    </location>
</feature>
<evidence type="ECO:0000313" key="9">
    <source>
        <dbReference type="Proteomes" id="UP000637769"/>
    </source>
</evidence>
<dbReference type="InterPro" id="IPR035872">
    <property type="entry name" value="EEVS-like"/>
</dbReference>
<dbReference type="Gene3D" id="1.20.1090.10">
    <property type="entry name" value="Dehydroquinate synthase-like - alpha domain"/>
    <property type="match status" value="1"/>
</dbReference>
<protein>
    <submittedName>
        <fullName evidence="8">3-dehydroquinate synthase</fullName>
    </submittedName>
</protein>
<evidence type="ECO:0000256" key="3">
    <source>
        <dbReference type="ARBA" id="ARBA00022741"/>
    </source>
</evidence>
<keyword evidence="9" id="KW-1185">Reference proteome</keyword>
<feature type="domain" description="3-dehydroquinate synthase C-terminal" evidence="7">
    <location>
        <begin position="186"/>
        <end position="320"/>
    </location>
</feature>
<dbReference type="InterPro" id="IPR056179">
    <property type="entry name" value="DHQS_C"/>
</dbReference>
<evidence type="ECO:0000256" key="1">
    <source>
        <dbReference type="ARBA" id="ARBA00001911"/>
    </source>
</evidence>
<dbReference type="EMBL" id="BMCH01000008">
    <property type="protein sequence ID" value="GGC39838.1"/>
    <property type="molecule type" value="Genomic_DNA"/>
</dbReference>
<dbReference type="InterPro" id="IPR050071">
    <property type="entry name" value="Dehydroquinate_synthase"/>
</dbReference>
<dbReference type="CDD" id="cd08199">
    <property type="entry name" value="EEVS"/>
    <property type="match status" value="1"/>
</dbReference>
<keyword evidence="5" id="KW-0456">Lyase</keyword>
<accession>A0ABQ1MFW4</accession>
<dbReference type="PANTHER" id="PTHR43622:SF3">
    <property type="entry name" value="2-EPI-5-EPI-VALIOLONE SYNTHASE"/>
    <property type="match status" value="1"/>
</dbReference>
<comment type="caution">
    <text evidence="8">The sequence shown here is derived from an EMBL/GenBank/DDBJ whole genome shotgun (WGS) entry which is preliminary data.</text>
</comment>
<name>A0ABQ1MFW4_9PROT</name>
<keyword evidence="4" id="KW-0520">NAD</keyword>
<dbReference type="Pfam" id="PF24621">
    <property type="entry name" value="DHQS_C"/>
    <property type="match status" value="1"/>
</dbReference>
<dbReference type="InterPro" id="IPR030960">
    <property type="entry name" value="DHQS/DOIS_N"/>
</dbReference>
<evidence type="ECO:0000259" key="7">
    <source>
        <dbReference type="Pfam" id="PF24621"/>
    </source>
</evidence>
<dbReference type="Gene3D" id="3.40.50.1970">
    <property type="match status" value="1"/>
</dbReference>
<dbReference type="RefSeq" id="WP_188427318.1">
    <property type="nucleotide sequence ID" value="NZ_BMCH01000008.1"/>
</dbReference>
<reference evidence="9" key="1">
    <citation type="journal article" date="2019" name="Int. J. Syst. Evol. Microbiol.">
        <title>The Global Catalogue of Microorganisms (GCM) 10K type strain sequencing project: providing services to taxonomists for standard genome sequencing and annotation.</title>
        <authorList>
            <consortium name="The Broad Institute Genomics Platform"/>
            <consortium name="The Broad Institute Genome Sequencing Center for Infectious Disease"/>
            <person name="Wu L."/>
            <person name="Ma J."/>
        </authorList>
    </citation>
    <scope>NUCLEOTIDE SEQUENCE [LARGE SCALE GENOMIC DNA]</scope>
    <source>
        <strain evidence="9">CCM 7132</strain>
    </source>
</reference>
<evidence type="ECO:0000256" key="5">
    <source>
        <dbReference type="ARBA" id="ARBA00023239"/>
    </source>
</evidence>